<evidence type="ECO:0000256" key="4">
    <source>
        <dbReference type="ARBA" id="ARBA00023125"/>
    </source>
</evidence>
<reference evidence="8" key="1">
    <citation type="submission" date="2024-07" db="EMBL/GenBank/DDBJ databases">
        <authorList>
            <person name="Yu S.T."/>
        </authorList>
    </citation>
    <scope>NUCLEOTIDE SEQUENCE</scope>
    <source>
        <strain evidence="8">R17</strain>
    </source>
</reference>
<protein>
    <submittedName>
        <fullName evidence="8">Helix-turn-helix domain-containing protein</fullName>
    </submittedName>
</protein>
<organism evidence="8">
    <name type="scientific">Streptomyces sp. R17</name>
    <dbReference type="NCBI Taxonomy" id="3238626"/>
    <lineage>
        <taxon>Bacteria</taxon>
        <taxon>Bacillati</taxon>
        <taxon>Actinomycetota</taxon>
        <taxon>Actinomycetes</taxon>
        <taxon>Kitasatosporales</taxon>
        <taxon>Streptomycetaceae</taxon>
        <taxon>Streptomyces</taxon>
    </lineage>
</organism>
<dbReference type="InterPro" id="IPR013324">
    <property type="entry name" value="RNA_pol_sigma_r3/r4-like"/>
</dbReference>
<feature type="domain" description="HTH cro/C1-type" evidence="7">
    <location>
        <begin position="16"/>
        <end position="69"/>
    </location>
</feature>
<dbReference type="GO" id="GO:0003677">
    <property type="term" value="F:DNA binding"/>
    <property type="evidence" value="ECO:0007669"/>
    <property type="project" value="UniProtKB-KW"/>
</dbReference>
<keyword evidence="4" id="KW-0238">DNA-binding</keyword>
<dbReference type="Pfam" id="PF01381">
    <property type="entry name" value="HTH_3"/>
    <property type="match status" value="1"/>
</dbReference>
<dbReference type="CDD" id="cd00093">
    <property type="entry name" value="HTH_XRE"/>
    <property type="match status" value="1"/>
</dbReference>
<dbReference type="SMART" id="SM00530">
    <property type="entry name" value="HTH_XRE"/>
    <property type="match status" value="1"/>
</dbReference>
<dbReference type="SUPFAM" id="SSF88659">
    <property type="entry name" value="Sigma3 and sigma4 domains of RNA polymerase sigma factors"/>
    <property type="match status" value="1"/>
</dbReference>
<gene>
    <name evidence="8" type="ORF">AB5J48_20275</name>
</gene>
<comment type="similarity">
    <text evidence="1">Belongs to the sigma-70 factor family. ECF subfamily.</text>
</comment>
<feature type="region of interest" description="Disordered" evidence="6">
    <location>
        <begin position="33"/>
        <end position="187"/>
    </location>
</feature>
<evidence type="ECO:0000256" key="5">
    <source>
        <dbReference type="ARBA" id="ARBA00023163"/>
    </source>
</evidence>
<dbReference type="SUPFAM" id="SSF88946">
    <property type="entry name" value="Sigma2 domain of RNA polymerase sigma factors"/>
    <property type="match status" value="1"/>
</dbReference>
<sequence length="456" mass="49348">MTRSHALPLPPPNERRRMREACALTRAQLAERLGVRPDTVRSWESGRSTPRGRNRAAYAELLSALAAEREGQTPDQAPQEPQPPQVLTIRTAPTAGSGGSHGEASPNPTTYIVTPTSADGPEAAGGPEPGCDPVSESGPASGDGAGSHGPRFSPRAAAPRRRGRRRPSWARALRPAGERRPVPAASGGMGPYVTPAQAFDALYAYCAPALVRQAYLLTGRRDLAHESVERAFQRAWDHWPEVARDPDPPGWVRAAAHDWALSPWHRFLLRHRRPEPPPPEDDDRALLEALLSLPPPYRRTLVLYDGVGLDLPDTAAETEASTRATAGRLMHAREVVAEALPELADPAELHDRLAELASTGRARAPEPAAVRGGSERRARLWTRTAAALTVVLIGSTAMTLRTAPTHYVPPVPPGETVRGVPARVAPGPLSDEERELRDRLREALHHGPERLTPQAY</sequence>
<keyword evidence="5" id="KW-0804">Transcription</keyword>
<dbReference type="InterPro" id="IPR001387">
    <property type="entry name" value="Cro/C1-type_HTH"/>
</dbReference>
<dbReference type="PANTHER" id="PTHR43133">
    <property type="entry name" value="RNA POLYMERASE ECF-TYPE SIGMA FACTO"/>
    <property type="match status" value="1"/>
</dbReference>
<dbReference type="InterPro" id="IPR010982">
    <property type="entry name" value="Lambda_DNA-bd_dom_sf"/>
</dbReference>
<evidence type="ECO:0000313" key="8">
    <source>
        <dbReference type="EMBL" id="XDQ20321.1"/>
    </source>
</evidence>
<proteinExistence type="inferred from homology"/>
<dbReference type="PROSITE" id="PS50943">
    <property type="entry name" value="HTH_CROC1"/>
    <property type="match status" value="1"/>
</dbReference>
<evidence type="ECO:0000256" key="1">
    <source>
        <dbReference type="ARBA" id="ARBA00010641"/>
    </source>
</evidence>
<dbReference type="AlphaFoldDB" id="A0AB39NR18"/>
<dbReference type="Gene3D" id="1.10.260.40">
    <property type="entry name" value="lambda repressor-like DNA-binding domains"/>
    <property type="match status" value="1"/>
</dbReference>
<dbReference type="Gene3D" id="1.10.1740.10">
    <property type="match status" value="1"/>
</dbReference>
<dbReference type="PANTHER" id="PTHR43133:SF8">
    <property type="entry name" value="RNA POLYMERASE SIGMA FACTOR HI_1459-RELATED"/>
    <property type="match status" value="1"/>
</dbReference>
<feature type="compositionally biased region" description="Polar residues" evidence="6">
    <location>
        <begin position="106"/>
        <end position="117"/>
    </location>
</feature>
<name>A0AB39NR18_9ACTN</name>
<evidence type="ECO:0000259" key="7">
    <source>
        <dbReference type="PROSITE" id="PS50943"/>
    </source>
</evidence>
<dbReference type="SUPFAM" id="SSF47413">
    <property type="entry name" value="lambda repressor-like DNA-binding domains"/>
    <property type="match status" value="1"/>
</dbReference>
<dbReference type="InterPro" id="IPR013325">
    <property type="entry name" value="RNA_pol_sigma_r2"/>
</dbReference>
<feature type="compositionally biased region" description="Low complexity" evidence="6">
    <location>
        <begin position="118"/>
        <end position="133"/>
    </location>
</feature>
<feature type="compositionally biased region" description="Basic residues" evidence="6">
    <location>
        <begin position="158"/>
        <end position="168"/>
    </location>
</feature>
<dbReference type="GO" id="GO:0016987">
    <property type="term" value="F:sigma factor activity"/>
    <property type="evidence" value="ECO:0007669"/>
    <property type="project" value="UniProtKB-KW"/>
</dbReference>
<evidence type="ECO:0000256" key="3">
    <source>
        <dbReference type="ARBA" id="ARBA00023082"/>
    </source>
</evidence>
<dbReference type="Gene3D" id="1.10.10.10">
    <property type="entry name" value="Winged helix-like DNA-binding domain superfamily/Winged helix DNA-binding domain"/>
    <property type="match status" value="1"/>
</dbReference>
<dbReference type="InterPro" id="IPR039425">
    <property type="entry name" value="RNA_pol_sigma-70-like"/>
</dbReference>
<feature type="compositionally biased region" description="Low complexity" evidence="6">
    <location>
        <begin position="56"/>
        <end position="66"/>
    </location>
</feature>
<keyword evidence="2" id="KW-0805">Transcription regulation</keyword>
<evidence type="ECO:0000256" key="2">
    <source>
        <dbReference type="ARBA" id="ARBA00023015"/>
    </source>
</evidence>
<evidence type="ECO:0000256" key="6">
    <source>
        <dbReference type="SAM" id="MobiDB-lite"/>
    </source>
</evidence>
<dbReference type="GO" id="GO:0006352">
    <property type="term" value="P:DNA-templated transcription initiation"/>
    <property type="evidence" value="ECO:0007669"/>
    <property type="project" value="InterPro"/>
</dbReference>
<accession>A0AB39NR18</accession>
<dbReference type="InterPro" id="IPR036388">
    <property type="entry name" value="WH-like_DNA-bd_sf"/>
</dbReference>
<dbReference type="RefSeq" id="WP_369151893.1">
    <property type="nucleotide sequence ID" value="NZ_CP163433.1"/>
</dbReference>
<dbReference type="EMBL" id="CP163433">
    <property type="protein sequence ID" value="XDQ20321.1"/>
    <property type="molecule type" value="Genomic_DNA"/>
</dbReference>
<keyword evidence="3" id="KW-0731">Sigma factor</keyword>